<dbReference type="Proteomes" id="UP001174934">
    <property type="component" value="Unassembled WGS sequence"/>
</dbReference>
<protein>
    <submittedName>
        <fullName evidence="1">Uncharacterized protein</fullName>
    </submittedName>
</protein>
<dbReference type="AlphaFoldDB" id="A0AA39TJQ0"/>
<accession>A0AA39TJQ0</accession>
<gene>
    <name evidence="1" type="ORF">B0T17DRAFT_546239</name>
</gene>
<evidence type="ECO:0000313" key="1">
    <source>
        <dbReference type="EMBL" id="KAK0609709.1"/>
    </source>
</evidence>
<proteinExistence type="predicted"/>
<name>A0AA39TJQ0_9PEZI</name>
<organism evidence="1 2">
    <name type="scientific">Bombardia bombarda</name>
    <dbReference type="NCBI Taxonomy" id="252184"/>
    <lineage>
        <taxon>Eukaryota</taxon>
        <taxon>Fungi</taxon>
        <taxon>Dikarya</taxon>
        <taxon>Ascomycota</taxon>
        <taxon>Pezizomycotina</taxon>
        <taxon>Sordariomycetes</taxon>
        <taxon>Sordariomycetidae</taxon>
        <taxon>Sordariales</taxon>
        <taxon>Lasiosphaeriaceae</taxon>
        <taxon>Bombardia</taxon>
    </lineage>
</organism>
<sequence length="343" mass="38089">MANYYAETNYTNSVPTIDQDNNMPSSTQVQVGTYQLTGSQQPYRYIALRFGTPRPSSGPTSWVLAPHNDWDPAARLLSDDGLRLLSSPDVQEIHIELAEEFLFDTFTLEQAREAASSALQHQDLMQWASKLLSLYTALNSANKTRLAAVRIHVHGLGENSSMSDYAAIGGEEQLGPGVLRPTERVYREFIQEFVKLFGQGVSVAGPKISVEKVVLSGVYPGDWAEYVREGMPGVALEKDLQGLMEELRWWTDDEDQRAVEEGEEVLRLYGPGGPPAEAEGMASEWEERLRRYHALAKIRMVSGRAARAGHGHVDGDEDEDEVVNLSYNNNNNNTLAQDGMISL</sequence>
<dbReference type="EMBL" id="JAULSR010000012">
    <property type="protein sequence ID" value="KAK0609709.1"/>
    <property type="molecule type" value="Genomic_DNA"/>
</dbReference>
<keyword evidence="2" id="KW-1185">Reference proteome</keyword>
<evidence type="ECO:0000313" key="2">
    <source>
        <dbReference type="Proteomes" id="UP001174934"/>
    </source>
</evidence>
<comment type="caution">
    <text evidence="1">The sequence shown here is derived from an EMBL/GenBank/DDBJ whole genome shotgun (WGS) entry which is preliminary data.</text>
</comment>
<reference evidence="1" key="1">
    <citation type="submission" date="2023-06" db="EMBL/GenBank/DDBJ databases">
        <title>Genome-scale phylogeny and comparative genomics of the fungal order Sordariales.</title>
        <authorList>
            <consortium name="Lawrence Berkeley National Laboratory"/>
            <person name="Hensen N."/>
            <person name="Bonometti L."/>
            <person name="Westerberg I."/>
            <person name="Brannstrom I.O."/>
            <person name="Guillou S."/>
            <person name="Cros-Aarteil S."/>
            <person name="Calhoun S."/>
            <person name="Haridas S."/>
            <person name="Kuo A."/>
            <person name="Mondo S."/>
            <person name="Pangilinan J."/>
            <person name="Riley R."/>
            <person name="LaButti K."/>
            <person name="Andreopoulos B."/>
            <person name="Lipzen A."/>
            <person name="Chen C."/>
            <person name="Yanf M."/>
            <person name="Daum C."/>
            <person name="Ng V."/>
            <person name="Clum A."/>
            <person name="Steindorff A."/>
            <person name="Ohm R."/>
            <person name="Martin F."/>
            <person name="Silar P."/>
            <person name="Natvig D."/>
            <person name="Lalanne C."/>
            <person name="Gautier V."/>
            <person name="Ament-velasquez S.L."/>
            <person name="Kruys A."/>
            <person name="Hutchinson M.I."/>
            <person name="Powell A.J."/>
            <person name="Barry K."/>
            <person name="Miller A.N."/>
            <person name="Grigoriev I.V."/>
            <person name="Debuchy R."/>
            <person name="Gladieux P."/>
            <person name="Thoren M.H."/>
            <person name="Johannesson H."/>
        </authorList>
    </citation>
    <scope>NUCLEOTIDE SEQUENCE</scope>
    <source>
        <strain evidence="1">SMH3391-2</strain>
    </source>
</reference>